<proteinExistence type="inferred from homology"/>
<dbReference type="InterPro" id="IPR020058">
    <property type="entry name" value="Glu/Gln-tRNA-synth_Ib_cat-dom"/>
</dbReference>
<evidence type="ECO:0000256" key="3">
    <source>
        <dbReference type="ARBA" id="ARBA00022741"/>
    </source>
</evidence>
<dbReference type="Pfam" id="PF00749">
    <property type="entry name" value="tRNA-synt_1c"/>
    <property type="match status" value="1"/>
</dbReference>
<keyword evidence="10" id="KW-1185">Reference proteome</keyword>
<dbReference type="Gene3D" id="3.40.50.620">
    <property type="entry name" value="HUPs"/>
    <property type="match status" value="1"/>
</dbReference>
<keyword evidence="4" id="KW-0862">Zinc</keyword>
<evidence type="ECO:0000259" key="8">
    <source>
        <dbReference type="Pfam" id="PF00749"/>
    </source>
</evidence>
<dbReference type="EMBL" id="JACHOB010000001">
    <property type="protein sequence ID" value="MBB4658532.1"/>
    <property type="molecule type" value="Genomic_DNA"/>
</dbReference>
<dbReference type="PROSITE" id="PS00178">
    <property type="entry name" value="AA_TRNA_LIGASE_I"/>
    <property type="match status" value="1"/>
</dbReference>
<keyword evidence="7" id="KW-0648">Protein biosynthesis</keyword>
<keyword evidence="2" id="KW-0479">Metal-binding</keyword>
<dbReference type="GO" id="GO:0006424">
    <property type="term" value="P:glutamyl-tRNA aminoacylation"/>
    <property type="evidence" value="ECO:0007669"/>
    <property type="project" value="TreeGrafter"/>
</dbReference>
<sequence length="276" mass="30210">MIVTRFAPSPTGLLHLGHAYSAILNHDAARAHGGRFLLRIEDIDRGRCRPEFEEAIYEDLAWLGLSWDAPLLRQSERMAAYRDGLEALRDRGLVYRCFLTRAEVAEAMSAPHGPASAFKGAPLPPAEETARLEANEPFAWRLDMDAAVAAMGVLPVTEIVDGARHTRAADPARHGDVVLARKDVGTSYHLASVTDDIATGVTDVIRGEDLKEAADLHVLLYALFGSAPPTYRHHPLVTDEGGRRLAKRDRSKTLRSLADAGETPLSVRARLDLRKG</sequence>
<dbReference type="RefSeq" id="WP_183816439.1">
    <property type="nucleotide sequence ID" value="NZ_JACHOB010000001.1"/>
</dbReference>
<accession>A0A840I2K7</accession>
<dbReference type="GO" id="GO:0004818">
    <property type="term" value="F:glutamate-tRNA ligase activity"/>
    <property type="evidence" value="ECO:0007669"/>
    <property type="project" value="TreeGrafter"/>
</dbReference>
<evidence type="ECO:0000313" key="9">
    <source>
        <dbReference type="EMBL" id="MBB4658532.1"/>
    </source>
</evidence>
<reference evidence="9 10" key="1">
    <citation type="submission" date="2020-08" db="EMBL/GenBank/DDBJ databases">
        <title>Genomic Encyclopedia of Type Strains, Phase IV (KMG-IV): sequencing the most valuable type-strain genomes for metagenomic binning, comparative biology and taxonomic classification.</title>
        <authorList>
            <person name="Goeker M."/>
        </authorList>
    </citation>
    <scope>NUCLEOTIDE SEQUENCE [LARGE SCALE GENOMIC DNA]</scope>
    <source>
        <strain evidence="9 10">DSM 102850</strain>
    </source>
</reference>
<dbReference type="InterPro" id="IPR014729">
    <property type="entry name" value="Rossmann-like_a/b/a_fold"/>
</dbReference>
<keyword evidence="5 7" id="KW-0067">ATP-binding</keyword>
<dbReference type="PANTHER" id="PTHR43311">
    <property type="entry name" value="GLUTAMATE--TRNA LIGASE"/>
    <property type="match status" value="1"/>
</dbReference>
<protein>
    <submittedName>
        <fullName evidence="9">Glutamyl-Q tRNA(Asp) synthetase</fullName>
        <ecNumber evidence="9">6.1.1.-</ecNumber>
    </submittedName>
</protein>
<dbReference type="PANTHER" id="PTHR43311:SF1">
    <property type="entry name" value="GLUTAMYL-Q TRNA(ASP) SYNTHETASE"/>
    <property type="match status" value="1"/>
</dbReference>
<evidence type="ECO:0000256" key="4">
    <source>
        <dbReference type="ARBA" id="ARBA00022833"/>
    </source>
</evidence>
<feature type="domain" description="Glutamyl/glutaminyl-tRNA synthetase class Ib catalytic" evidence="8">
    <location>
        <begin position="2"/>
        <end position="266"/>
    </location>
</feature>
<dbReference type="InterPro" id="IPR049940">
    <property type="entry name" value="GluQ/Sye"/>
</dbReference>
<dbReference type="GO" id="GO:0005524">
    <property type="term" value="F:ATP binding"/>
    <property type="evidence" value="ECO:0007669"/>
    <property type="project" value="UniProtKB-KW"/>
</dbReference>
<evidence type="ECO:0000256" key="5">
    <source>
        <dbReference type="ARBA" id="ARBA00022840"/>
    </source>
</evidence>
<organism evidence="9 10">
    <name type="scientific">Parvularcula dongshanensis</name>
    <dbReference type="NCBI Taxonomy" id="1173995"/>
    <lineage>
        <taxon>Bacteria</taxon>
        <taxon>Pseudomonadati</taxon>
        <taxon>Pseudomonadota</taxon>
        <taxon>Alphaproteobacteria</taxon>
        <taxon>Parvularculales</taxon>
        <taxon>Parvularculaceae</taxon>
        <taxon>Parvularcula</taxon>
    </lineage>
</organism>
<dbReference type="EC" id="6.1.1.-" evidence="9"/>
<evidence type="ECO:0000256" key="2">
    <source>
        <dbReference type="ARBA" id="ARBA00022723"/>
    </source>
</evidence>
<evidence type="ECO:0000256" key="7">
    <source>
        <dbReference type="RuleBase" id="RU363037"/>
    </source>
</evidence>
<dbReference type="InterPro" id="IPR001412">
    <property type="entry name" value="aa-tRNA-synth_I_CS"/>
</dbReference>
<evidence type="ECO:0000313" key="10">
    <source>
        <dbReference type="Proteomes" id="UP000563524"/>
    </source>
</evidence>
<evidence type="ECO:0000256" key="6">
    <source>
        <dbReference type="ARBA" id="ARBA00023146"/>
    </source>
</evidence>
<dbReference type="SUPFAM" id="SSF52374">
    <property type="entry name" value="Nucleotidylyl transferase"/>
    <property type="match status" value="1"/>
</dbReference>
<keyword evidence="3 7" id="KW-0547">Nucleotide-binding</keyword>
<keyword evidence="1 7" id="KW-0436">Ligase</keyword>
<comment type="similarity">
    <text evidence="7">Belongs to the class-I aminoacyl-tRNA synthetase family.</text>
</comment>
<dbReference type="Proteomes" id="UP000563524">
    <property type="component" value="Unassembled WGS sequence"/>
</dbReference>
<dbReference type="PRINTS" id="PR00987">
    <property type="entry name" value="TRNASYNTHGLU"/>
</dbReference>
<gene>
    <name evidence="9" type="ORF">GGQ59_001032</name>
</gene>
<keyword evidence="6 7" id="KW-0030">Aminoacyl-tRNA synthetase</keyword>
<dbReference type="InterPro" id="IPR000924">
    <property type="entry name" value="Glu/Gln-tRNA-synth"/>
</dbReference>
<dbReference type="AlphaFoldDB" id="A0A840I2K7"/>
<evidence type="ECO:0000256" key="1">
    <source>
        <dbReference type="ARBA" id="ARBA00022598"/>
    </source>
</evidence>
<name>A0A840I2K7_9PROT</name>
<dbReference type="NCBIfam" id="NF004315">
    <property type="entry name" value="PRK05710.1-4"/>
    <property type="match status" value="1"/>
</dbReference>
<dbReference type="GO" id="GO:0005829">
    <property type="term" value="C:cytosol"/>
    <property type="evidence" value="ECO:0007669"/>
    <property type="project" value="TreeGrafter"/>
</dbReference>
<comment type="caution">
    <text evidence="9">The sequence shown here is derived from an EMBL/GenBank/DDBJ whole genome shotgun (WGS) entry which is preliminary data.</text>
</comment>